<evidence type="ECO:0000313" key="1">
    <source>
        <dbReference type="EMBL" id="QJA66426.1"/>
    </source>
</evidence>
<accession>A0A6M3J998</accession>
<dbReference type="AlphaFoldDB" id="A0A6M3J998"/>
<sequence length="168" mass="17406">MALPYANIHIGRWGPVHYPPNTTASADVSNGTIGAHTFTLTTNSVPWTNRTFLSSAAATSDAIAVDNVLGYFSIQLSSGNATVVGTTTGSGSGTLTVDYLVSNDGTNFVDPSGIDNDITTGFTYNSGDGSDGEDLLVFSPPSCKWLKIRATNTNASGNITLSATTTIF</sequence>
<reference evidence="1" key="1">
    <citation type="submission" date="2020-03" db="EMBL/GenBank/DDBJ databases">
        <title>The deep terrestrial virosphere.</title>
        <authorList>
            <person name="Holmfeldt K."/>
            <person name="Nilsson E."/>
            <person name="Simone D."/>
            <person name="Lopez-Fernandez M."/>
            <person name="Wu X."/>
            <person name="de Brujin I."/>
            <person name="Lundin D."/>
            <person name="Andersson A."/>
            <person name="Bertilsson S."/>
            <person name="Dopson M."/>
        </authorList>
    </citation>
    <scope>NUCLEOTIDE SEQUENCE</scope>
    <source>
        <strain evidence="2">MM415A00570</strain>
        <strain evidence="1">MM415B00353</strain>
    </source>
</reference>
<gene>
    <name evidence="2" type="ORF">MM415A00570_0018</name>
    <name evidence="1" type="ORF">MM415B00353_0073</name>
</gene>
<dbReference type="EMBL" id="MT142451">
    <property type="protein sequence ID" value="QJA81207.1"/>
    <property type="molecule type" value="Genomic_DNA"/>
</dbReference>
<organism evidence="1">
    <name type="scientific">viral metagenome</name>
    <dbReference type="NCBI Taxonomy" id="1070528"/>
    <lineage>
        <taxon>unclassified sequences</taxon>
        <taxon>metagenomes</taxon>
        <taxon>organismal metagenomes</taxon>
    </lineage>
</organism>
<protein>
    <submittedName>
        <fullName evidence="1">Uncharacterized protein</fullName>
    </submittedName>
</protein>
<evidence type="ECO:0000313" key="2">
    <source>
        <dbReference type="EMBL" id="QJA81207.1"/>
    </source>
</evidence>
<proteinExistence type="predicted"/>
<dbReference type="EMBL" id="MT141554">
    <property type="protein sequence ID" value="QJA66426.1"/>
    <property type="molecule type" value="Genomic_DNA"/>
</dbReference>
<name>A0A6M3J998_9ZZZZ</name>